<accession>A0A4D6MNY5</accession>
<keyword evidence="2" id="KW-1185">Reference proteome</keyword>
<organism evidence="1 2">
    <name type="scientific">Vigna unguiculata</name>
    <name type="common">Cowpea</name>
    <dbReference type="NCBI Taxonomy" id="3917"/>
    <lineage>
        <taxon>Eukaryota</taxon>
        <taxon>Viridiplantae</taxon>
        <taxon>Streptophyta</taxon>
        <taxon>Embryophyta</taxon>
        <taxon>Tracheophyta</taxon>
        <taxon>Spermatophyta</taxon>
        <taxon>Magnoliopsida</taxon>
        <taxon>eudicotyledons</taxon>
        <taxon>Gunneridae</taxon>
        <taxon>Pentapetalae</taxon>
        <taxon>rosids</taxon>
        <taxon>fabids</taxon>
        <taxon>Fabales</taxon>
        <taxon>Fabaceae</taxon>
        <taxon>Papilionoideae</taxon>
        <taxon>50 kb inversion clade</taxon>
        <taxon>NPAAA clade</taxon>
        <taxon>indigoferoid/millettioid clade</taxon>
        <taxon>Phaseoleae</taxon>
        <taxon>Vigna</taxon>
    </lineage>
</organism>
<proteinExistence type="predicted"/>
<dbReference type="AlphaFoldDB" id="A0A4D6MNY5"/>
<evidence type="ECO:0000313" key="2">
    <source>
        <dbReference type="Proteomes" id="UP000501690"/>
    </source>
</evidence>
<dbReference type="EMBL" id="CP039352">
    <property type="protein sequence ID" value="QCE03083.1"/>
    <property type="molecule type" value="Genomic_DNA"/>
</dbReference>
<sequence>MHFRRSASATTASTLVSDPSLVTTRGVQLLSFFFFFFIDAQWRFFTTSIVPLTTAIAHCRDQKLCHHCQATTLSPCQPRTRESHDLDRSKDPDLSLCFLIFFPFHFVDCNGSLIMEVRSGLLVLVFSRMKMKVVVYGGFEDAGLLLYWWFGMDEKRKIKVRLDSLIMNKGAWFGGRKMGDKSSFSVSSSLVFFPLM</sequence>
<gene>
    <name evidence="1" type="ORF">DEO72_LG8g1102</name>
</gene>
<name>A0A4D6MNY5_VIGUN</name>
<protein>
    <submittedName>
        <fullName evidence="1">Uncharacterized protein</fullName>
    </submittedName>
</protein>
<evidence type="ECO:0000313" key="1">
    <source>
        <dbReference type="EMBL" id="QCE03083.1"/>
    </source>
</evidence>
<dbReference type="Proteomes" id="UP000501690">
    <property type="component" value="Linkage Group LG8"/>
</dbReference>
<reference evidence="1 2" key="1">
    <citation type="submission" date="2019-04" db="EMBL/GenBank/DDBJ databases">
        <title>An improved genome assembly and genetic linkage map for asparagus bean, Vigna unguiculata ssp. sesquipedialis.</title>
        <authorList>
            <person name="Xia Q."/>
            <person name="Zhang R."/>
            <person name="Dong Y."/>
        </authorList>
    </citation>
    <scope>NUCLEOTIDE SEQUENCE [LARGE SCALE GENOMIC DNA]</scope>
    <source>
        <tissue evidence="1">Leaf</tissue>
    </source>
</reference>